<comment type="caution">
    <text evidence="1">The sequence shown here is derived from an EMBL/GenBank/DDBJ whole genome shotgun (WGS) entry which is preliminary data.</text>
</comment>
<dbReference type="InterPro" id="IPR011009">
    <property type="entry name" value="Kinase-like_dom_sf"/>
</dbReference>
<dbReference type="Gene3D" id="1.10.510.10">
    <property type="entry name" value="Transferase(Phosphotransferase) domain 1"/>
    <property type="match status" value="1"/>
</dbReference>
<sequence length="378" mass="42590">MPASDGKPLPFETLFYDTVDPSWNTGRHTKALWLSRHILRGKKQPDVVYDVEEQLYRRSPSSFLLSSRFTGVRQANSSSTFLPTLSPSDCKEVPRVDMAMIDGYVDRWVDHVWLVDAIIPPSTSVTRAVFKTTRMPVLGTPLALVTVDADQDQRDDINTPHDKYVGMLPYYTGSLDAVGFKTDEDLKRRLRYGQRFVLGVRHLSRSGIFIGDLGLRNTVISAPPPDDRLILIDFEPLSFYTNAGGLIAPEADGSWDNVSQDSDGKLVYEHCDNPVSKISTIRTEWANTPQALERLEVFGVGTTLAALLKCSACFPWKKSLQPFSIHRTDPNIPSKEADEEWEARIPPAFKDLVQRCCSYDPRDRPLLDEIVSTLEQWA</sequence>
<dbReference type="SUPFAM" id="SSF56112">
    <property type="entry name" value="Protein kinase-like (PK-like)"/>
    <property type="match status" value="1"/>
</dbReference>
<evidence type="ECO:0000313" key="1">
    <source>
        <dbReference type="EMBL" id="CAD6906183.1"/>
    </source>
</evidence>
<name>A0A9N8Q803_9BASI</name>
<keyword evidence="2" id="KW-1185">Reference proteome</keyword>
<dbReference type="Proteomes" id="UP000836404">
    <property type="component" value="Unassembled WGS sequence"/>
</dbReference>
<reference evidence="1 2" key="1">
    <citation type="submission" date="2020-10" db="EMBL/GenBank/DDBJ databases">
        <authorList>
            <person name="Sedaghatjoo S."/>
        </authorList>
    </citation>
    <scope>NUCLEOTIDE SEQUENCE [LARGE SCALE GENOMIC DNA]</scope>
    <source>
        <strain evidence="1 2">LLFL</strain>
    </source>
</reference>
<protein>
    <recommendedName>
        <fullName evidence="3">Protein kinase domain-containing protein</fullName>
    </recommendedName>
</protein>
<evidence type="ECO:0008006" key="3">
    <source>
        <dbReference type="Google" id="ProtNLM"/>
    </source>
</evidence>
<gene>
    <name evidence="1" type="ORF">JKILLFL_G10001</name>
</gene>
<proteinExistence type="predicted"/>
<evidence type="ECO:0000313" key="2">
    <source>
        <dbReference type="Proteomes" id="UP000836404"/>
    </source>
</evidence>
<accession>A0A9N8Q803</accession>
<dbReference type="EMBL" id="CAJHJF010000758">
    <property type="protein sequence ID" value="CAD6906183.1"/>
    <property type="molecule type" value="Genomic_DNA"/>
</dbReference>
<organism evidence="1 2">
    <name type="scientific">Tilletia laevis</name>
    <dbReference type="NCBI Taxonomy" id="157183"/>
    <lineage>
        <taxon>Eukaryota</taxon>
        <taxon>Fungi</taxon>
        <taxon>Dikarya</taxon>
        <taxon>Basidiomycota</taxon>
        <taxon>Ustilaginomycotina</taxon>
        <taxon>Exobasidiomycetes</taxon>
        <taxon>Tilletiales</taxon>
        <taxon>Tilletiaceae</taxon>
        <taxon>Tilletia</taxon>
    </lineage>
</organism>
<dbReference type="AlphaFoldDB" id="A0A9N8Q803"/>